<feature type="region of interest" description="Disordered" evidence="1">
    <location>
        <begin position="36"/>
        <end position="57"/>
    </location>
</feature>
<keyword evidence="2" id="KW-0812">Transmembrane</keyword>
<evidence type="ECO:0000313" key="3">
    <source>
        <dbReference type="EMBL" id="KAK9220929.1"/>
    </source>
</evidence>
<accession>A0AAP0MRK8</accession>
<evidence type="ECO:0000313" key="4">
    <source>
        <dbReference type="Proteomes" id="UP001428341"/>
    </source>
</evidence>
<evidence type="ECO:0000256" key="1">
    <source>
        <dbReference type="SAM" id="MobiDB-lite"/>
    </source>
</evidence>
<dbReference type="Proteomes" id="UP001428341">
    <property type="component" value="Unassembled WGS sequence"/>
</dbReference>
<keyword evidence="4" id="KW-1185">Reference proteome</keyword>
<sequence length="57" mass="6029">MALRVDDASSNESAVITCLVSVLAVAYFAWNGKKSRKANAKLPPGPRGLPENKGLDT</sequence>
<dbReference type="AlphaFoldDB" id="A0AAP0MRK8"/>
<protein>
    <submittedName>
        <fullName evidence="3">Uncharacterized protein</fullName>
    </submittedName>
</protein>
<comment type="caution">
    <text evidence="3">The sequence shown here is derived from an EMBL/GenBank/DDBJ whole genome shotgun (WGS) entry which is preliminary data.</text>
</comment>
<keyword evidence="2" id="KW-1133">Transmembrane helix</keyword>
<name>A0AAP0MRK8_9ROSI</name>
<reference evidence="3 4" key="1">
    <citation type="submission" date="2024-05" db="EMBL/GenBank/DDBJ databases">
        <title>Haplotype-resolved chromosome-level genome assembly of Huyou (Citrus changshanensis).</title>
        <authorList>
            <person name="Miao C."/>
            <person name="Chen W."/>
            <person name="Wu Y."/>
            <person name="Wang L."/>
            <person name="Zhao S."/>
            <person name="Grierson D."/>
            <person name="Xu C."/>
            <person name="Chen K."/>
        </authorList>
    </citation>
    <scope>NUCLEOTIDE SEQUENCE [LARGE SCALE GENOMIC DNA]</scope>
    <source>
        <strain evidence="3">01-14</strain>
        <tissue evidence="3">Leaf</tissue>
    </source>
</reference>
<feature type="transmembrane region" description="Helical" evidence="2">
    <location>
        <begin position="13"/>
        <end position="30"/>
    </location>
</feature>
<evidence type="ECO:0000256" key="2">
    <source>
        <dbReference type="SAM" id="Phobius"/>
    </source>
</evidence>
<organism evidence="3 4">
    <name type="scientific">Citrus x changshan-huyou</name>
    <dbReference type="NCBI Taxonomy" id="2935761"/>
    <lineage>
        <taxon>Eukaryota</taxon>
        <taxon>Viridiplantae</taxon>
        <taxon>Streptophyta</taxon>
        <taxon>Embryophyta</taxon>
        <taxon>Tracheophyta</taxon>
        <taxon>Spermatophyta</taxon>
        <taxon>Magnoliopsida</taxon>
        <taxon>eudicotyledons</taxon>
        <taxon>Gunneridae</taxon>
        <taxon>Pentapetalae</taxon>
        <taxon>rosids</taxon>
        <taxon>malvids</taxon>
        <taxon>Sapindales</taxon>
        <taxon>Rutaceae</taxon>
        <taxon>Aurantioideae</taxon>
        <taxon>Citrus</taxon>
    </lineage>
</organism>
<gene>
    <name evidence="3" type="ORF">WN944_009353</name>
</gene>
<keyword evidence="2" id="KW-0472">Membrane</keyword>
<dbReference type="EMBL" id="JBCGBO010000002">
    <property type="protein sequence ID" value="KAK9220929.1"/>
    <property type="molecule type" value="Genomic_DNA"/>
</dbReference>
<proteinExistence type="predicted"/>